<sequence>MNILILLTLLCLGMASAAPKVDHSAEAQSDLWMVDTVEDTVNNAALEKSPEVLEKDNQEQGEQQESLQTAMNASDYITLQMKISRRLFDMIKGVTRKSVLKKGVKGFGKKVVGEIIKPENLGGIVYGIGKEILGGKKTQESSTTPNVVTEGTFAFWKPHRQALHHYWGHYTMEDAQHLEPKTDADELLQIIDAMDICAQDLSSGAVVNILTLIKTHDLYHICMLKKDEVKAFVYGVMCIIPMEHLTHFPCSSFTRSW</sequence>
<name>A0A834BC65_9CHIR</name>
<dbReference type="EMBL" id="JABVXQ010000002">
    <property type="protein sequence ID" value="KAF6125251.1"/>
    <property type="molecule type" value="Genomic_DNA"/>
</dbReference>
<protein>
    <submittedName>
        <fullName evidence="2">Uncharacterized protein</fullName>
    </submittedName>
</protein>
<organism evidence="2 3">
    <name type="scientific">Phyllostomus discolor</name>
    <name type="common">pale spear-nosed bat</name>
    <dbReference type="NCBI Taxonomy" id="89673"/>
    <lineage>
        <taxon>Eukaryota</taxon>
        <taxon>Metazoa</taxon>
        <taxon>Chordata</taxon>
        <taxon>Craniata</taxon>
        <taxon>Vertebrata</taxon>
        <taxon>Euteleostomi</taxon>
        <taxon>Mammalia</taxon>
        <taxon>Eutheria</taxon>
        <taxon>Laurasiatheria</taxon>
        <taxon>Chiroptera</taxon>
        <taxon>Yangochiroptera</taxon>
        <taxon>Phyllostomidae</taxon>
        <taxon>Phyllostominae</taxon>
        <taxon>Phyllostomus</taxon>
    </lineage>
</organism>
<comment type="caution">
    <text evidence="2">The sequence shown here is derived from an EMBL/GenBank/DDBJ whole genome shotgun (WGS) entry which is preliminary data.</text>
</comment>
<reference evidence="2 3" key="1">
    <citation type="journal article" date="2020" name="Nature">
        <title>Six reference-quality genomes reveal evolution of bat adaptations.</title>
        <authorList>
            <person name="Jebb D."/>
            <person name="Huang Z."/>
            <person name="Pippel M."/>
            <person name="Hughes G.M."/>
            <person name="Lavrichenko K."/>
            <person name="Devanna P."/>
            <person name="Winkler S."/>
            <person name="Jermiin L.S."/>
            <person name="Skirmuntt E.C."/>
            <person name="Katzourakis A."/>
            <person name="Burkitt-Gray L."/>
            <person name="Ray D.A."/>
            <person name="Sullivan K.A.M."/>
            <person name="Roscito J.G."/>
            <person name="Kirilenko B.M."/>
            <person name="Davalos L.M."/>
            <person name="Corthals A.P."/>
            <person name="Power M.L."/>
            <person name="Jones G."/>
            <person name="Ransome R.D."/>
            <person name="Dechmann D.K.N."/>
            <person name="Locatelli A.G."/>
            <person name="Puechmaille S.J."/>
            <person name="Fedrigo O."/>
            <person name="Jarvis E.D."/>
            <person name="Hiller M."/>
            <person name="Vernes S.C."/>
            <person name="Myers E.W."/>
            <person name="Teeling E.C."/>
        </authorList>
    </citation>
    <scope>NUCLEOTIDE SEQUENCE [LARGE SCALE GENOMIC DNA]</scope>
    <source>
        <strain evidence="2">Bat1K_MPI-CBG_1</strain>
    </source>
</reference>
<gene>
    <name evidence="2" type="ORF">HJG60_009771</name>
</gene>
<accession>A0A834BC65</accession>
<proteinExistence type="predicted"/>
<feature type="chain" id="PRO_5032590521" evidence="1">
    <location>
        <begin position="18"/>
        <end position="257"/>
    </location>
</feature>
<keyword evidence="1" id="KW-0732">Signal</keyword>
<evidence type="ECO:0000256" key="1">
    <source>
        <dbReference type="SAM" id="SignalP"/>
    </source>
</evidence>
<feature type="signal peptide" evidence="1">
    <location>
        <begin position="1"/>
        <end position="17"/>
    </location>
</feature>
<evidence type="ECO:0000313" key="3">
    <source>
        <dbReference type="Proteomes" id="UP000664940"/>
    </source>
</evidence>
<evidence type="ECO:0000313" key="2">
    <source>
        <dbReference type="EMBL" id="KAF6125251.1"/>
    </source>
</evidence>
<dbReference type="AlphaFoldDB" id="A0A834BC65"/>
<dbReference type="Proteomes" id="UP000664940">
    <property type="component" value="Unassembled WGS sequence"/>
</dbReference>